<organism evidence="2 3">
    <name type="scientific">Haloplanus ruber</name>
    <dbReference type="NCBI Taxonomy" id="869892"/>
    <lineage>
        <taxon>Archaea</taxon>
        <taxon>Methanobacteriati</taxon>
        <taxon>Methanobacteriota</taxon>
        <taxon>Stenosarchaea group</taxon>
        <taxon>Halobacteria</taxon>
        <taxon>Halobacteriales</taxon>
        <taxon>Haloferacaceae</taxon>
        <taxon>Haloplanus</taxon>
    </lineage>
</organism>
<accession>A0ABD6CXA5</accession>
<comment type="caution">
    <text evidence="2">The sequence shown here is derived from an EMBL/GenBank/DDBJ whole genome shotgun (WGS) entry which is preliminary data.</text>
</comment>
<name>A0ABD6CXA5_9EURY</name>
<gene>
    <name evidence="2" type="ORF">ACFSBJ_07010</name>
</gene>
<keyword evidence="1" id="KW-0472">Membrane</keyword>
<evidence type="ECO:0000256" key="1">
    <source>
        <dbReference type="SAM" id="Phobius"/>
    </source>
</evidence>
<keyword evidence="1" id="KW-1133">Transmembrane helix</keyword>
<evidence type="ECO:0000313" key="2">
    <source>
        <dbReference type="EMBL" id="MFD1633485.1"/>
    </source>
</evidence>
<feature type="transmembrane region" description="Helical" evidence="1">
    <location>
        <begin position="12"/>
        <end position="41"/>
    </location>
</feature>
<dbReference type="AlphaFoldDB" id="A0ABD6CXA5"/>
<keyword evidence="1" id="KW-0812">Transmembrane</keyword>
<proteinExistence type="predicted"/>
<dbReference type="RefSeq" id="WP_256405634.1">
    <property type="nucleotide sequence ID" value="NZ_CP187151.1"/>
</dbReference>
<dbReference type="EMBL" id="JBHUDL010000009">
    <property type="protein sequence ID" value="MFD1633485.1"/>
    <property type="molecule type" value="Genomic_DNA"/>
</dbReference>
<dbReference type="Proteomes" id="UP001597075">
    <property type="component" value="Unassembled WGS sequence"/>
</dbReference>
<sequence>MAALDGFDHPAWIAGVATAASYGLGLFALFVLLFVLPFLLFTVV</sequence>
<reference evidence="2 3" key="1">
    <citation type="journal article" date="2019" name="Int. J. Syst. Evol. Microbiol.">
        <title>The Global Catalogue of Microorganisms (GCM) 10K type strain sequencing project: providing services to taxonomists for standard genome sequencing and annotation.</title>
        <authorList>
            <consortium name="The Broad Institute Genomics Platform"/>
            <consortium name="The Broad Institute Genome Sequencing Center for Infectious Disease"/>
            <person name="Wu L."/>
            <person name="Ma J."/>
        </authorList>
    </citation>
    <scope>NUCLEOTIDE SEQUENCE [LARGE SCALE GENOMIC DNA]</scope>
    <source>
        <strain evidence="2 3">CGMCC 1.10594</strain>
    </source>
</reference>
<keyword evidence="3" id="KW-1185">Reference proteome</keyword>
<protein>
    <submittedName>
        <fullName evidence="2">Uncharacterized protein</fullName>
    </submittedName>
</protein>
<evidence type="ECO:0000313" key="3">
    <source>
        <dbReference type="Proteomes" id="UP001597075"/>
    </source>
</evidence>